<accession>A0A916T1Z9</accession>
<evidence type="ECO:0000313" key="2">
    <source>
        <dbReference type="EMBL" id="GGB26629.1"/>
    </source>
</evidence>
<reference evidence="2" key="2">
    <citation type="submission" date="2020-09" db="EMBL/GenBank/DDBJ databases">
        <authorList>
            <person name="Sun Q."/>
            <person name="Zhou Y."/>
        </authorList>
    </citation>
    <scope>NUCLEOTIDE SEQUENCE</scope>
    <source>
        <strain evidence="2">CGMCC 1.12827</strain>
    </source>
</reference>
<keyword evidence="3" id="KW-1185">Reference proteome</keyword>
<gene>
    <name evidence="2" type="ORF">GCM10011489_13480</name>
</gene>
<organism evidence="2 3">
    <name type="scientific">Gordonia jinhuaensis</name>
    <dbReference type="NCBI Taxonomy" id="1517702"/>
    <lineage>
        <taxon>Bacteria</taxon>
        <taxon>Bacillati</taxon>
        <taxon>Actinomycetota</taxon>
        <taxon>Actinomycetes</taxon>
        <taxon>Mycobacteriales</taxon>
        <taxon>Gordoniaceae</taxon>
        <taxon>Gordonia</taxon>
    </lineage>
</organism>
<dbReference type="Pfam" id="PF22289">
    <property type="entry name" value="DmmA-like_C"/>
    <property type="match status" value="1"/>
</dbReference>
<dbReference type="InterPro" id="IPR048037">
    <property type="entry name" value="DmmA-like_C"/>
</dbReference>
<comment type="caution">
    <text evidence="2">The sequence shown here is derived from an EMBL/GenBank/DDBJ whole genome shotgun (WGS) entry which is preliminary data.</text>
</comment>
<dbReference type="AlphaFoldDB" id="A0A916T1Z9"/>
<protein>
    <recommendedName>
        <fullName evidence="1">Dimethylamine monooxygenase subunit DmmA-like C-terminal domain-containing protein</fullName>
    </recommendedName>
</protein>
<sequence length="181" mass="19099">MDAHADGVQWMCGEIGEVDRCGTSFLVVSVGSDPRVADVVGQWVRTAEAVAPVRLLVLDSLDSPGELAAFDAELGTSVVGVRIHIAGGQADVLAATAYAARRGVLPAEMSTFAVDSGDLRMYCAHCRQIFRVSARAGETTRCPGCARILEIHRHSSRMLGAFLASCVSVPRESVPAVSAEE</sequence>
<proteinExistence type="predicted"/>
<name>A0A916T1Z9_9ACTN</name>
<feature type="domain" description="Dimethylamine monooxygenase subunit DmmA-like C-terminal" evidence="1">
    <location>
        <begin position="120"/>
        <end position="164"/>
    </location>
</feature>
<dbReference type="Proteomes" id="UP000621454">
    <property type="component" value="Unassembled WGS sequence"/>
</dbReference>
<evidence type="ECO:0000313" key="3">
    <source>
        <dbReference type="Proteomes" id="UP000621454"/>
    </source>
</evidence>
<evidence type="ECO:0000259" key="1">
    <source>
        <dbReference type="Pfam" id="PF22289"/>
    </source>
</evidence>
<reference evidence="2" key="1">
    <citation type="journal article" date="2014" name="Int. J. Syst. Evol. Microbiol.">
        <title>Complete genome sequence of Corynebacterium casei LMG S-19264T (=DSM 44701T), isolated from a smear-ripened cheese.</title>
        <authorList>
            <consortium name="US DOE Joint Genome Institute (JGI-PGF)"/>
            <person name="Walter F."/>
            <person name="Albersmeier A."/>
            <person name="Kalinowski J."/>
            <person name="Ruckert C."/>
        </authorList>
    </citation>
    <scope>NUCLEOTIDE SEQUENCE</scope>
    <source>
        <strain evidence="2">CGMCC 1.12827</strain>
    </source>
</reference>
<dbReference type="NCBIfam" id="NF041259">
    <property type="entry name" value="mono_DmmA_fam"/>
    <property type="match status" value="1"/>
</dbReference>
<dbReference type="EMBL" id="BMGC01000006">
    <property type="protein sequence ID" value="GGB26629.1"/>
    <property type="molecule type" value="Genomic_DNA"/>
</dbReference>